<dbReference type="VEuPathDB" id="FungiDB:PITG_22300"/>
<protein>
    <submittedName>
        <fullName evidence="2">Uncharacterized protein</fullName>
    </submittedName>
</protein>
<evidence type="ECO:0000313" key="2">
    <source>
        <dbReference type="EMBL" id="EEY59048.1"/>
    </source>
</evidence>
<organism evidence="2 3">
    <name type="scientific">Phytophthora infestans (strain T30-4)</name>
    <name type="common">Potato late blight agent</name>
    <dbReference type="NCBI Taxonomy" id="403677"/>
    <lineage>
        <taxon>Eukaryota</taxon>
        <taxon>Sar</taxon>
        <taxon>Stramenopiles</taxon>
        <taxon>Oomycota</taxon>
        <taxon>Peronosporomycetes</taxon>
        <taxon>Peronosporales</taxon>
        <taxon>Peronosporaceae</taxon>
        <taxon>Phytophthora</taxon>
    </lineage>
</organism>
<dbReference type="HOGENOM" id="CLU_1655607_0_0_1"/>
<proteinExistence type="predicted"/>
<dbReference type="OrthoDB" id="164927at2759"/>
<feature type="compositionally biased region" description="Basic and acidic residues" evidence="1">
    <location>
        <begin position="146"/>
        <end position="160"/>
    </location>
</feature>
<keyword evidence="3" id="KW-1185">Reference proteome</keyword>
<dbReference type="EMBL" id="GG689719">
    <property type="protein sequence ID" value="EEY59048.1"/>
    <property type="molecule type" value="Genomic_DNA"/>
</dbReference>
<evidence type="ECO:0000313" key="3">
    <source>
        <dbReference type="Proteomes" id="UP000006643"/>
    </source>
</evidence>
<dbReference type="Proteomes" id="UP000006643">
    <property type="component" value="Unassembled WGS sequence"/>
</dbReference>
<gene>
    <name evidence="2" type="ORF">PITG_22300</name>
</gene>
<feature type="region of interest" description="Disordered" evidence="1">
    <location>
        <begin position="136"/>
        <end position="160"/>
    </location>
</feature>
<dbReference type="GeneID" id="9468392"/>
<dbReference type="RefSeq" id="XP_002909889.1">
    <property type="nucleotide sequence ID" value="XM_002909843.1"/>
</dbReference>
<evidence type="ECO:0000256" key="1">
    <source>
        <dbReference type="SAM" id="MobiDB-lite"/>
    </source>
</evidence>
<dbReference type="InParanoid" id="D0RM42"/>
<accession>D0RM42</accession>
<dbReference type="AlphaFoldDB" id="D0RM42"/>
<reference evidence="3" key="1">
    <citation type="journal article" date="2009" name="Nature">
        <title>Genome sequence and analysis of the Irish potato famine pathogen Phytophthora infestans.</title>
        <authorList>
            <consortium name="The Broad Institute Genome Sequencing Platform"/>
            <person name="Haas B.J."/>
            <person name="Kamoun S."/>
            <person name="Zody M.C."/>
            <person name="Jiang R.H."/>
            <person name="Handsaker R.E."/>
            <person name="Cano L.M."/>
            <person name="Grabherr M."/>
            <person name="Kodira C.D."/>
            <person name="Raffaele S."/>
            <person name="Torto-Alalibo T."/>
            <person name="Bozkurt T.O."/>
            <person name="Ah-Fong A.M."/>
            <person name="Alvarado L."/>
            <person name="Anderson V.L."/>
            <person name="Armstrong M.R."/>
            <person name="Avrova A."/>
            <person name="Baxter L."/>
            <person name="Beynon J."/>
            <person name="Boevink P.C."/>
            <person name="Bollmann S.R."/>
            <person name="Bos J.I."/>
            <person name="Bulone V."/>
            <person name="Cai G."/>
            <person name="Cakir C."/>
            <person name="Carrington J.C."/>
            <person name="Chawner M."/>
            <person name="Conti L."/>
            <person name="Costanzo S."/>
            <person name="Ewan R."/>
            <person name="Fahlgren N."/>
            <person name="Fischbach M.A."/>
            <person name="Fugelstad J."/>
            <person name="Gilroy E.M."/>
            <person name="Gnerre S."/>
            <person name="Green P.J."/>
            <person name="Grenville-Briggs L.J."/>
            <person name="Griffith J."/>
            <person name="Grunwald N.J."/>
            <person name="Horn K."/>
            <person name="Horner N.R."/>
            <person name="Hu C.H."/>
            <person name="Huitema E."/>
            <person name="Jeong D.H."/>
            <person name="Jones A.M."/>
            <person name="Jones J.D."/>
            <person name="Jones R.W."/>
            <person name="Karlsson E.K."/>
            <person name="Kunjeti S.G."/>
            <person name="Lamour K."/>
            <person name="Liu Z."/>
            <person name="Ma L."/>
            <person name="Maclean D."/>
            <person name="Chibucos M.C."/>
            <person name="McDonald H."/>
            <person name="McWalters J."/>
            <person name="Meijer H.J."/>
            <person name="Morgan W."/>
            <person name="Morris P.F."/>
            <person name="Munro C.A."/>
            <person name="O'Neill K."/>
            <person name="Ospina-Giraldo M."/>
            <person name="Pinzon A."/>
            <person name="Pritchard L."/>
            <person name="Ramsahoye B."/>
            <person name="Ren Q."/>
            <person name="Restrepo S."/>
            <person name="Roy S."/>
            <person name="Sadanandom A."/>
            <person name="Savidor A."/>
            <person name="Schornack S."/>
            <person name="Schwartz D.C."/>
            <person name="Schumann U.D."/>
            <person name="Schwessinger B."/>
            <person name="Seyer L."/>
            <person name="Sharpe T."/>
            <person name="Silvar C."/>
            <person name="Song J."/>
            <person name="Studholme D.J."/>
            <person name="Sykes S."/>
            <person name="Thines M."/>
            <person name="van de Vondervoort P.J."/>
            <person name="Phuntumart V."/>
            <person name="Wawra S."/>
            <person name="Weide R."/>
            <person name="Win J."/>
            <person name="Young C."/>
            <person name="Zhou S."/>
            <person name="Fry W."/>
            <person name="Meyers B.C."/>
            <person name="van West P."/>
            <person name="Ristaino J."/>
            <person name="Govers F."/>
            <person name="Birch P.R."/>
            <person name="Whisson S.C."/>
            <person name="Judelson H.S."/>
            <person name="Nusbaum C."/>
        </authorList>
    </citation>
    <scope>NUCLEOTIDE SEQUENCE [LARGE SCALE GENOMIC DNA]</scope>
    <source>
        <strain evidence="3">T30-4</strain>
    </source>
</reference>
<dbReference type="KEGG" id="pif:PITG_22300"/>
<sequence length="160" mass="18461">MEDIITYAIKHRSAVVIESEKLDILLLHAEMRYEHHRQISCTHSGRRPPASRGVERICQLLHRLYSSETSFAEVNARLAAAFDNLKPSTVQGCIRKADHTLEDIYKVILLRFKPYEPNFIPTFTFKLTSRLRPQHPHVLQSSPPHLVREGSHPREDCSLT</sequence>
<name>D0RM42_PHYIT</name>